<organism evidence="1 2">
    <name type="scientific">Timema podura</name>
    <name type="common">Walking stick</name>
    <dbReference type="NCBI Taxonomy" id="61482"/>
    <lineage>
        <taxon>Eukaryota</taxon>
        <taxon>Metazoa</taxon>
        <taxon>Ecdysozoa</taxon>
        <taxon>Arthropoda</taxon>
        <taxon>Hexapoda</taxon>
        <taxon>Insecta</taxon>
        <taxon>Pterygota</taxon>
        <taxon>Neoptera</taxon>
        <taxon>Polyneoptera</taxon>
        <taxon>Phasmatodea</taxon>
        <taxon>Timematodea</taxon>
        <taxon>Timematoidea</taxon>
        <taxon>Timematidae</taxon>
        <taxon>Timema</taxon>
    </lineage>
</organism>
<evidence type="ECO:0000313" key="1">
    <source>
        <dbReference type="EMBL" id="CAG2060322.1"/>
    </source>
</evidence>
<dbReference type="EMBL" id="CAJPIN010012064">
    <property type="protein sequence ID" value="CAG2060322.1"/>
    <property type="molecule type" value="Genomic_DNA"/>
</dbReference>
<accession>A0ABN7NZQ6</accession>
<dbReference type="Proteomes" id="UP001153148">
    <property type="component" value="Unassembled WGS sequence"/>
</dbReference>
<sequence length="211" mass="23807">MMRQITDFVSPAESSVIGAIDESRISVKTPKTQQESYTERQFGKSIILQAVCTSEKVFTNVCVKYPERAHDARELRRLNLEEEKPHLSEGRLENHLVKTLPNSPNRDSNLDLPVLSSLAQHETSVLANYTTKAVKHVLLPVQELRRLNLEEVKPHLCEGRVENHLVKTLPNLPNRDSNLNLPVLSNLAQHETSALANYTTEAVKHVLLPVQ</sequence>
<proteinExistence type="predicted"/>
<comment type="caution">
    <text evidence="1">The sequence shown here is derived from an EMBL/GenBank/DDBJ whole genome shotgun (WGS) entry which is preliminary data.</text>
</comment>
<reference evidence="1" key="1">
    <citation type="submission" date="2021-03" db="EMBL/GenBank/DDBJ databases">
        <authorList>
            <person name="Tran Van P."/>
        </authorList>
    </citation>
    <scope>NUCLEOTIDE SEQUENCE</scope>
</reference>
<keyword evidence="2" id="KW-1185">Reference proteome</keyword>
<gene>
    <name evidence="1" type="ORF">TPAB3V08_LOCUS7279</name>
</gene>
<name>A0ABN7NZQ6_TIMPD</name>
<protein>
    <submittedName>
        <fullName evidence="1">Uncharacterized protein</fullName>
    </submittedName>
</protein>
<feature type="non-terminal residue" evidence="1">
    <location>
        <position position="211"/>
    </location>
</feature>
<evidence type="ECO:0000313" key="2">
    <source>
        <dbReference type="Proteomes" id="UP001153148"/>
    </source>
</evidence>